<proteinExistence type="inferred from homology"/>
<dbReference type="InterPro" id="IPR004367">
    <property type="entry name" value="Cyclin_C-dom"/>
</dbReference>
<evidence type="ECO:0000313" key="6">
    <source>
        <dbReference type="Proteomes" id="UP001432322"/>
    </source>
</evidence>
<dbReference type="InterPro" id="IPR013763">
    <property type="entry name" value="Cyclin-like_dom"/>
</dbReference>
<dbReference type="PANTHER" id="PTHR10177">
    <property type="entry name" value="CYCLINS"/>
    <property type="match status" value="1"/>
</dbReference>
<accession>A0AAV5UNW4</accession>
<dbReference type="InterPro" id="IPR039361">
    <property type="entry name" value="Cyclin"/>
</dbReference>
<feature type="non-terminal residue" evidence="5">
    <location>
        <position position="168"/>
    </location>
</feature>
<evidence type="ECO:0000259" key="3">
    <source>
        <dbReference type="SMART" id="SM00385"/>
    </source>
</evidence>
<dbReference type="SMART" id="SM00385">
    <property type="entry name" value="CYCLIN"/>
    <property type="match status" value="1"/>
</dbReference>
<dbReference type="InterPro" id="IPR036915">
    <property type="entry name" value="Cyclin-like_sf"/>
</dbReference>
<evidence type="ECO:0000256" key="2">
    <source>
        <dbReference type="RuleBase" id="RU000383"/>
    </source>
</evidence>
<sequence length="168" mass="19093">MIACKYEEIHPPELKDFDYATVGIYSENQILRMELKILNLLRFDVSVPTVQWFISHMMNTMQPSKKTLYLSHYLGDLSLLSSSLNGTRPSVIAASCVALSNLMTGPATWSVEMEKTTGIRLDEMERPMTYLLNAFNAASQSEQRSIYNKYTRPCYQEVALLRSPATLP</sequence>
<dbReference type="Proteomes" id="UP001432322">
    <property type="component" value="Unassembled WGS sequence"/>
</dbReference>
<dbReference type="Pfam" id="PF02984">
    <property type="entry name" value="Cyclin_C"/>
    <property type="match status" value="1"/>
</dbReference>
<gene>
    <name evidence="5" type="ORF">PFISCL1PPCAC_107</name>
</gene>
<comment type="caution">
    <text evidence="5">The sequence shown here is derived from an EMBL/GenBank/DDBJ whole genome shotgun (WGS) entry which is preliminary data.</text>
</comment>
<evidence type="ECO:0000313" key="5">
    <source>
        <dbReference type="EMBL" id="GMT08810.1"/>
    </source>
</evidence>
<dbReference type="Gene3D" id="1.10.472.10">
    <property type="entry name" value="Cyclin-like"/>
    <property type="match status" value="1"/>
</dbReference>
<dbReference type="InterPro" id="IPR006671">
    <property type="entry name" value="Cyclin_N"/>
</dbReference>
<evidence type="ECO:0000259" key="4">
    <source>
        <dbReference type="SMART" id="SM01332"/>
    </source>
</evidence>
<evidence type="ECO:0000256" key="1">
    <source>
        <dbReference type="ARBA" id="ARBA00023127"/>
    </source>
</evidence>
<evidence type="ECO:0008006" key="7">
    <source>
        <dbReference type="Google" id="ProtNLM"/>
    </source>
</evidence>
<dbReference type="SUPFAM" id="SSF47954">
    <property type="entry name" value="Cyclin-like"/>
    <property type="match status" value="2"/>
</dbReference>
<dbReference type="AlphaFoldDB" id="A0AAV5UNW4"/>
<name>A0AAV5UNW4_9BILA</name>
<protein>
    <recommendedName>
        <fullName evidence="7">Cyclin N-terminal domain-containing protein</fullName>
    </recommendedName>
</protein>
<feature type="domain" description="Cyclin C-terminal" evidence="4">
    <location>
        <begin position="48"/>
        <end position="164"/>
    </location>
</feature>
<dbReference type="EMBL" id="BTSY01000001">
    <property type="protein sequence ID" value="GMT08810.1"/>
    <property type="molecule type" value="Genomic_DNA"/>
</dbReference>
<feature type="domain" description="Cyclin-like" evidence="3">
    <location>
        <begin position="52"/>
        <end position="133"/>
    </location>
</feature>
<keyword evidence="1 2" id="KW-0195">Cyclin</keyword>
<comment type="similarity">
    <text evidence="2">Belongs to the cyclin family.</text>
</comment>
<organism evidence="5 6">
    <name type="scientific">Pristionchus fissidentatus</name>
    <dbReference type="NCBI Taxonomy" id="1538716"/>
    <lineage>
        <taxon>Eukaryota</taxon>
        <taxon>Metazoa</taxon>
        <taxon>Ecdysozoa</taxon>
        <taxon>Nematoda</taxon>
        <taxon>Chromadorea</taxon>
        <taxon>Rhabditida</taxon>
        <taxon>Rhabditina</taxon>
        <taxon>Diplogasteromorpha</taxon>
        <taxon>Diplogasteroidea</taxon>
        <taxon>Neodiplogasteridae</taxon>
        <taxon>Pristionchus</taxon>
    </lineage>
</organism>
<dbReference type="Pfam" id="PF00134">
    <property type="entry name" value="Cyclin_N"/>
    <property type="match status" value="1"/>
</dbReference>
<dbReference type="SMART" id="SM01332">
    <property type="entry name" value="Cyclin_C"/>
    <property type="match status" value="1"/>
</dbReference>
<reference evidence="5" key="1">
    <citation type="submission" date="2023-10" db="EMBL/GenBank/DDBJ databases">
        <title>Genome assembly of Pristionchus species.</title>
        <authorList>
            <person name="Yoshida K."/>
            <person name="Sommer R.J."/>
        </authorList>
    </citation>
    <scope>NUCLEOTIDE SEQUENCE</scope>
    <source>
        <strain evidence="5">RS5133</strain>
    </source>
</reference>
<keyword evidence="6" id="KW-1185">Reference proteome</keyword>